<keyword evidence="3" id="KW-1185">Reference proteome</keyword>
<reference evidence="2 3" key="1">
    <citation type="submission" date="2020-08" db="EMBL/GenBank/DDBJ databases">
        <title>Genomic Encyclopedia of Type Strains, Phase IV (KMG-IV): sequencing the most valuable type-strain genomes for metagenomic binning, comparative biology and taxonomic classification.</title>
        <authorList>
            <person name="Goeker M."/>
        </authorList>
    </citation>
    <scope>NUCLEOTIDE SEQUENCE [LARGE SCALE GENOMIC DNA]</scope>
    <source>
        <strain evidence="2 3">DSM 28101</strain>
    </source>
</reference>
<dbReference type="EMBL" id="JACIDZ010000008">
    <property type="protein sequence ID" value="MBB4122698.1"/>
    <property type="molecule type" value="Genomic_DNA"/>
</dbReference>
<sequence length="435" mass="48842">MINRRAGRVADRPLTIRVDRAWVRFETIMCFAIPMLTLIRLPVIGTLLASDILLFFLVPFILVNGGYFNLNQKYFNKILVFLGFWFLASIISDIRAQTSISDIMRWQAAFWTLTGYAYVFFVLVNGHRERYVAALVGVALALLLKNVLGVSAFGADGLIGIAWKFGNGVAVTILLLVMLQSRLRTRKAQGIFTMGFSLVHLILNARSLFLMTFLAGFSAMIGVKGLSPIRRNAMGLVLLAIGLSTLPLAESIYGNAVMSGYFSDEVRDKYIQQTQKNLGILLGGRSESLVAIEAVTQKPLFGFGSYARDGELRLQYLQMLEQKGEKIQWELPSVTSDDRIPTHSYFFSAFVNHGVFGGLFWAYIMTLVLRGVFAGMFGYRPCGPLELLPLMMTIWDIMFSPFGLTQRVFTPIYIVIACILIENNIRPKNKPKNRY</sequence>
<dbReference type="RefSeq" id="WP_183486942.1">
    <property type="nucleotide sequence ID" value="NZ_JACIDZ010000008.1"/>
</dbReference>
<accession>A0A7W6KK62</accession>
<evidence type="ECO:0000256" key="1">
    <source>
        <dbReference type="SAM" id="Phobius"/>
    </source>
</evidence>
<protein>
    <recommendedName>
        <fullName evidence="4">O-antigen ligase domain-containing protein</fullName>
    </recommendedName>
</protein>
<proteinExistence type="predicted"/>
<comment type="caution">
    <text evidence="2">The sequence shown here is derived from an EMBL/GenBank/DDBJ whole genome shotgun (WGS) entry which is preliminary data.</text>
</comment>
<feature type="transmembrane region" description="Helical" evidence="1">
    <location>
        <begin position="161"/>
        <end position="179"/>
    </location>
</feature>
<evidence type="ECO:0008006" key="4">
    <source>
        <dbReference type="Google" id="ProtNLM"/>
    </source>
</evidence>
<feature type="transmembrane region" description="Helical" evidence="1">
    <location>
        <begin position="233"/>
        <end position="253"/>
    </location>
</feature>
<feature type="transmembrane region" description="Helical" evidence="1">
    <location>
        <begin position="74"/>
        <end position="91"/>
    </location>
</feature>
<feature type="transmembrane region" description="Helical" evidence="1">
    <location>
        <begin position="21"/>
        <end position="41"/>
    </location>
</feature>
<feature type="transmembrane region" description="Helical" evidence="1">
    <location>
        <begin position="47"/>
        <end position="67"/>
    </location>
</feature>
<feature type="transmembrane region" description="Helical" evidence="1">
    <location>
        <begin position="191"/>
        <end position="221"/>
    </location>
</feature>
<feature type="transmembrane region" description="Helical" evidence="1">
    <location>
        <begin position="103"/>
        <end position="124"/>
    </location>
</feature>
<gene>
    <name evidence="2" type="ORF">GGR30_002632</name>
</gene>
<organism evidence="2 3">
    <name type="scientific">Martelella radicis</name>
    <dbReference type="NCBI Taxonomy" id="1397476"/>
    <lineage>
        <taxon>Bacteria</taxon>
        <taxon>Pseudomonadati</taxon>
        <taxon>Pseudomonadota</taxon>
        <taxon>Alphaproteobacteria</taxon>
        <taxon>Hyphomicrobiales</taxon>
        <taxon>Aurantimonadaceae</taxon>
        <taxon>Martelella</taxon>
    </lineage>
</organism>
<keyword evidence="1" id="KW-0472">Membrane</keyword>
<keyword evidence="1" id="KW-0812">Transmembrane</keyword>
<dbReference type="AlphaFoldDB" id="A0A7W6KK62"/>
<dbReference type="Proteomes" id="UP000530571">
    <property type="component" value="Unassembled WGS sequence"/>
</dbReference>
<feature type="transmembrane region" description="Helical" evidence="1">
    <location>
        <begin position="131"/>
        <end position="155"/>
    </location>
</feature>
<keyword evidence="1" id="KW-1133">Transmembrane helix</keyword>
<feature type="transmembrane region" description="Helical" evidence="1">
    <location>
        <begin position="399"/>
        <end position="421"/>
    </location>
</feature>
<name>A0A7W6KK62_9HYPH</name>
<evidence type="ECO:0000313" key="3">
    <source>
        <dbReference type="Proteomes" id="UP000530571"/>
    </source>
</evidence>
<evidence type="ECO:0000313" key="2">
    <source>
        <dbReference type="EMBL" id="MBB4122698.1"/>
    </source>
</evidence>